<name>A0A4U5MWX0_STECR</name>
<dbReference type="Proteomes" id="UP000298663">
    <property type="component" value="Unassembled WGS sequence"/>
</dbReference>
<sequence length="201" mass="22259">MRAVSCFAFALAAFLGTVVVGAEQELVGVAMKRSLALGRMGFRPGKRSMEELLDEEVEKRSLALGRMGFRPGKRSVVYDFVDPNELDGILDIITEDQMGKRSIALGRAGFRPAKRSLALGRTGFRPGKRSIALGRERFRPGKRSVNNMTPTTTVTPPFNVASGRCQLEKLQEVYQVLLKLAQGYEEMTKNCTAENPFQMPQ</sequence>
<organism evidence="2 3">
    <name type="scientific">Steinernema carpocapsae</name>
    <name type="common">Entomopathogenic nematode</name>
    <dbReference type="NCBI Taxonomy" id="34508"/>
    <lineage>
        <taxon>Eukaryota</taxon>
        <taxon>Metazoa</taxon>
        <taxon>Ecdysozoa</taxon>
        <taxon>Nematoda</taxon>
        <taxon>Chromadorea</taxon>
        <taxon>Rhabditida</taxon>
        <taxon>Tylenchina</taxon>
        <taxon>Panagrolaimomorpha</taxon>
        <taxon>Strongyloidoidea</taxon>
        <taxon>Steinernematidae</taxon>
        <taxon>Steinernema</taxon>
    </lineage>
</organism>
<dbReference type="EMBL" id="AZBU02000006">
    <property type="protein sequence ID" value="TKR73933.1"/>
    <property type="molecule type" value="Genomic_DNA"/>
</dbReference>
<protein>
    <submittedName>
        <fullName evidence="2">Uncharacterized protein</fullName>
    </submittedName>
</protein>
<dbReference type="STRING" id="34508.A0A4U5MWX0"/>
<feature type="chain" id="PRO_5020231063" evidence="1">
    <location>
        <begin position="23"/>
        <end position="201"/>
    </location>
</feature>
<dbReference type="AlphaFoldDB" id="A0A4U5MWX0"/>
<reference evidence="2 3" key="2">
    <citation type="journal article" date="2019" name="G3 (Bethesda)">
        <title>Hybrid Assembly of the Genome of the Entomopathogenic Nematode Steinernema carpocapsae Identifies the X-Chromosome.</title>
        <authorList>
            <person name="Serra L."/>
            <person name="Macchietto M."/>
            <person name="Macias-Munoz A."/>
            <person name="McGill C.J."/>
            <person name="Rodriguez I.M."/>
            <person name="Rodriguez B."/>
            <person name="Murad R."/>
            <person name="Mortazavi A."/>
        </authorList>
    </citation>
    <scope>NUCLEOTIDE SEQUENCE [LARGE SCALE GENOMIC DNA]</scope>
    <source>
        <strain evidence="2 3">ALL</strain>
    </source>
</reference>
<accession>A0A4U5MWX0</accession>
<dbReference type="OrthoDB" id="5853887at2759"/>
<evidence type="ECO:0000313" key="3">
    <source>
        <dbReference type="Proteomes" id="UP000298663"/>
    </source>
</evidence>
<reference evidence="2 3" key="1">
    <citation type="journal article" date="2015" name="Genome Biol.">
        <title>Comparative genomics of Steinernema reveals deeply conserved gene regulatory networks.</title>
        <authorList>
            <person name="Dillman A.R."/>
            <person name="Macchietto M."/>
            <person name="Porter C.F."/>
            <person name="Rogers A."/>
            <person name="Williams B."/>
            <person name="Antoshechkin I."/>
            <person name="Lee M.M."/>
            <person name="Goodwin Z."/>
            <person name="Lu X."/>
            <person name="Lewis E.E."/>
            <person name="Goodrich-Blair H."/>
            <person name="Stock S.P."/>
            <person name="Adams B.J."/>
            <person name="Sternberg P.W."/>
            <person name="Mortazavi A."/>
        </authorList>
    </citation>
    <scope>NUCLEOTIDE SEQUENCE [LARGE SCALE GENOMIC DNA]</scope>
    <source>
        <strain evidence="2 3">ALL</strain>
    </source>
</reference>
<gene>
    <name evidence="2" type="ORF">L596_021176</name>
</gene>
<comment type="caution">
    <text evidence="2">The sequence shown here is derived from an EMBL/GenBank/DDBJ whole genome shotgun (WGS) entry which is preliminary data.</text>
</comment>
<keyword evidence="3" id="KW-1185">Reference proteome</keyword>
<evidence type="ECO:0000313" key="2">
    <source>
        <dbReference type="EMBL" id="TKR73933.1"/>
    </source>
</evidence>
<proteinExistence type="predicted"/>
<keyword evidence="1" id="KW-0732">Signal</keyword>
<feature type="signal peptide" evidence="1">
    <location>
        <begin position="1"/>
        <end position="22"/>
    </location>
</feature>
<evidence type="ECO:0000256" key="1">
    <source>
        <dbReference type="SAM" id="SignalP"/>
    </source>
</evidence>